<dbReference type="PANTHER" id="PTHR43157">
    <property type="entry name" value="PHOSPHATIDYLINOSITOL-GLYCAN BIOSYNTHESIS CLASS F PROTEIN-RELATED"/>
    <property type="match status" value="1"/>
</dbReference>
<comment type="caution">
    <text evidence="2">The sequence shown here is derived from an EMBL/GenBank/DDBJ whole genome shotgun (WGS) entry which is preliminary data.</text>
</comment>
<keyword evidence="3" id="KW-1185">Reference proteome</keyword>
<dbReference type="PANTHER" id="PTHR43157:SF31">
    <property type="entry name" value="PHOSPHATIDYLINOSITOL-GLYCAN BIOSYNTHESIS CLASS F PROTEIN"/>
    <property type="match status" value="1"/>
</dbReference>
<dbReference type="InterPro" id="IPR002347">
    <property type="entry name" value="SDR_fam"/>
</dbReference>
<dbReference type="OrthoDB" id="4577644at2"/>
<dbReference type="SUPFAM" id="SSF51735">
    <property type="entry name" value="NAD(P)-binding Rossmann-fold domains"/>
    <property type="match status" value="1"/>
</dbReference>
<dbReference type="PRINTS" id="PR00081">
    <property type="entry name" value="GDHRDH"/>
</dbReference>
<dbReference type="Pfam" id="PF00106">
    <property type="entry name" value="adh_short"/>
    <property type="match status" value="1"/>
</dbReference>
<protein>
    <submittedName>
        <fullName evidence="2">NAD(P)-dependent dehydrogenase (Short-subunit alcohol dehydrogenase family)</fullName>
    </submittedName>
</protein>
<evidence type="ECO:0000313" key="3">
    <source>
        <dbReference type="Proteomes" id="UP000320876"/>
    </source>
</evidence>
<name>A0A542DGK2_AMYCI</name>
<accession>A0A542DGK2</accession>
<dbReference type="AlphaFoldDB" id="A0A542DGK2"/>
<sequence>MVTQTVKWTEADIPDQSGRTVLITGANSGLGLRSAGVLAAKGARVLLACRSPERGEAALEEVAARTGQGNRPELIRLDLADLTSVREAASTVRGRTGDRLDILLNNAGVMATPRGTTADGFETQFGTNHLGHAALTWLLMPALRRAAAEGQEPRVVTLSSLAAASGQIDLADPNFERRRYNPATAYGQAKLANQVFAVELDRRLRAAGDTVLSVAAHPGYTITNLGSSMAGSHGNTVVRTALAAGAKIGELVLAQNVRMGTLPQLHAATASGVTGGCYVAPDGLRGLRGHPEVIRPLGRALKPETGSGLWELTARLTEVTPDPE</sequence>
<dbReference type="Proteomes" id="UP000320876">
    <property type="component" value="Unassembled WGS sequence"/>
</dbReference>
<proteinExistence type="predicted"/>
<dbReference type="RefSeq" id="WP_141996986.1">
    <property type="nucleotide sequence ID" value="NZ_VFML01000001.1"/>
</dbReference>
<evidence type="ECO:0000313" key="2">
    <source>
        <dbReference type="EMBL" id="TQJ02184.1"/>
    </source>
</evidence>
<keyword evidence="1" id="KW-0560">Oxidoreductase</keyword>
<dbReference type="InterPro" id="IPR036291">
    <property type="entry name" value="NAD(P)-bd_dom_sf"/>
</dbReference>
<dbReference type="Gene3D" id="3.40.50.720">
    <property type="entry name" value="NAD(P)-binding Rossmann-like Domain"/>
    <property type="match status" value="1"/>
</dbReference>
<evidence type="ECO:0000256" key="1">
    <source>
        <dbReference type="ARBA" id="ARBA00023002"/>
    </source>
</evidence>
<dbReference type="NCBIfam" id="NF004846">
    <property type="entry name" value="PRK06197.1"/>
    <property type="match status" value="1"/>
</dbReference>
<organism evidence="2 3">
    <name type="scientific">Amycolatopsis cihanbeyliensis</name>
    <dbReference type="NCBI Taxonomy" id="1128664"/>
    <lineage>
        <taxon>Bacteria</taxon>
        <taxon>Bacillati</taxon>
        <taxon>Actinomycetota</taxon>
        <taxon>Actinomycetes</taxon>
        <taxon>Pseudonocardiales</taxon>
        <taxon>Pseudonocardiaceae</taxon>
        <taxon>Amycolatopsis</taxon>
    </lineage>
</organism>
<gene>
    <name evidence="2" type="ORF">FB471_1903</name>
</gene>
<dbReference type="EMBL" id="VFML01000001">
    <property type="protein sequence ID" value="TQJ02184.1"/>
    <property type="molecule type" value="Genomic_DNA"/>
</dbReference>
<reference evidence="2 3" key="1">
    <citation type="submission" date="2019-06" db="EMBL/GenBank/DDBJ databases">
        <title>Sequencing the genomes of 1000 actinobacteria strains.</title>
        <authorList>
            <person name="Klenk H.-P."/>
        </authorList>
    </citation>
    <scope>NUCLEOTIDE SEQUENCE [LARGE SCALE GENOMIC DNA]</scope>
    <source>
        <strain evidence="2 3">DSM 45679</strain>
    </source>
</reference>
<dbReference type="GO" id="GO:0016491">
    <property type="term" value="F:oxidoreductase activity"/>
    <property type="evidence" value="ECO:0007669"/>
    <property type="project" value="UniProtKB-KW"/>
</dbReference>